<proteinExistence type="predicted"/>
<gene>
    <name evidence="2" type="ORF">PCOR1329_LOCUS67779</name>
</gene>
<comment type="caution">
    <text evidence="2">The sequence shown here is derived from an EMBL/GenBank/DDBJ whole genome shotgun (WGS) entry which is preliminary data.</text>
</comment>
<dbReference type="EMBL" id="CAUYUJ010018804">
    <property type="protein sequence ID" value="CAK0886436.1"/>
    <property type="molecule type" value="Genomic_DNA"/>
</dbReference>
<reference evidence="2" key="1">
    <citation type="submission" date="2023-10" db="EMBL/GenBank/DDBJ databases">
        <authorList>
            <person name="Chen Y."/>
            <person name="Shah S."/>
            <person name="Dougan E. K."/>
            <person name="Thang M."/>
            <person name="Chan C."/>
        </authorList>
    </citation>
    <scope>NUCLEOTIDE SEQUENCE [LARGE SCALE GENOMIC DNA]</scope>
</reference>
<feature type="region of interest" description="Disordered" evidence="1">
    <location>
        <begin position="65"/>
        <end position="92"/>
    </location>
</feature>
<evidence type="ECO:0000256" key="1">
    <source>
        <dbReference type="SAM" id="MobiDB-lite"/>
    </source>
</evidence>
<feature type="compositionally biased region" description="Basic and acidic residues" evidence="1">
    <location>
        <begin position="79"/>
        <end position="92"/>
    </location>
</feature>
<protein>
    <submittedName>
        <fullName evidence="2">Uncharacterized protein</fullName>
    </submittedName>
</protein>
<organism evidence="2 3">
    <name type="scientific">Prorocentrum cordatum</name>
    <dbReference type="NCBI Taxonomy" id="2364126"/>
    <lineage>
        <taxon>Eukaryota</taxon>
        <taxon>Sar</taxon>
        <taxon>Alveolata</taxon>
        <taxon>Dinophyceae</taxon>
        <taxon>Prorocentrales</taxon>
        <taxon>Prorocentraceae</taxon>
        <taxon>Prorocentrum</taxon>
    </lineage>
</organism>
<dbReference type="Proteomes" id="UP001189429">
    <property type="component" value="Unassembled WGS sequence"/>
</dbReference>
<accession>A0ABN9WIV3</accession>
<evidence type="ECO:0000313" key="2">
    <source>
        <dbReference type="EMBL" id="CAK0886436.1"/>
    </source>
</evidence>
<keyword evidence="3" id="KW-1185">Reference proteome</keyword>
<feature type="compositionally biased region" description="Polar residues" evidence="1">
    <location>
        <begin position="65"/>
        <end position="78"/>
    </location>
</feature>
<name>A0ABN9WIV3_9DINO</name>
<evidence type="ECO:0000313" key="3">
    <source>
        <dbReference type="Proteomes" id="UP001189429"/>
    </source>
</evidence>
<sequence>MNRIAADDATEAGEISDGADGDLPLAVVVCGGGAPTCSPGADRDAMDPLLRELVGQVKRYQRLGQATSSTRYLHQQSYHQRDRDHGEKHGARQKDVVQTIVVLAACQTEQEVSLALARNRPFERYL</sequence>